<feature type="region of interest" description="Disordered" evidence="1">
    <location>
        <begin position="19"/>
        <end position="60"/>
    </location>
</feature>
<evidence type="ECO:0000256" key="1">
    <source>
        <dbReference type="SAM" id="MobiDB-lite"/>
    </source>
</evidence>
<dbReference type="GeneID" id="68296687"/>
<sequence length="771" mass="84812">MPSRLSKIFLSGKEKEAAAEAEHSIRSSSGSDAPPVYEERETLDPDNGLPPPDVTAGFSNLKISSHGDGFPTSEECIAHLKMLECFYRLRQSVASQDGLFGIRDDVITAQNIPMDDKASALLAKLGEKRWAIYVQRAVDRFASWWSAIAPERHWADRTQLAEYGKADKICRSRLSKDYAFDAATLPPVDVLMVWHAFQLNPRCYLEDCLRQGRMKLWHLVMPFEAIAQSINSTTFAYEDRAGASTYFTELTNRPWNNLDDESHRATKCPVCRTINYKVPWTEDMFGGDGTGMNDLVHLEREIDRMLSDGFGYCDQDFMYTCQSCEHHITHDTLRIGRFVDDMKLLHDRNVPMKGTILGVQGIPHKAYGVKDITTEQIDMPNRMIIAGQSGALAPAALRDLHLFSTVRSQMELAMLDKKLLRQARGSLSSTLLRYERVGIRKLMSRYWDNSSPFSLDLMSAVIRQGGFIEKMHNINWLHSPALPSTMNRLITKYGHFMTIMRQNPLKMAVPTLDVDLAWHTHQLNPAQYMEYTVSQCRQFIDHDDKIAEVKLNDAFAWTSKAYTRLTGQPYSECTCWYCEAIRESHTSHASRLFNGSSAQAADMLHGSEQDPAKSVHISAHNAVRPSDDEKYSTLSEKQANELERHFQKACDRAIKKGRRPPKRDDYYYSDAYGHVVYIPAYSPYVGYMPYMPMYYPVTPGCMAVGAGAAGNCCSGTCGAGVAAGGCAGAGASCGGGSSGGCGGGSSGAGGGCGGGGGGGGGGGCGGGGGGC</sequence>
<dbReference type="InterPro" id="IPR009836">
    <property type="entry name" value="GRDP-like"/>
</dbReference>
<reference evidence="2 3" key="1">
    <citation type="submission" date="2021-01" db="EMBL/GenBank/DDBJ databases">
        <title>Cercospora kikuchii MAFF 305040 whole genome shotgun sequence.</title>
        <authorList>
            <person name="Kashiwa T."/>
            <person name="Suzuki T."/>
        </authorList>
    </citation>
    <scope>NUCLEOTIDE SEQUENCE [LARGE SCALE GENOMIC DNA]</scope>
    <source>
        <strain evidence="2 3">MAFF 305040</strain>
    </source>
</reference>
<dbReference type="RefSeq" id="XP_044662524.1">
    <property type="nucleotide sequence ID" value="XM_044806589.1"/>
</dbReference>
<comment type="caution">
    <text evidence="2">The sequence shown here is derived from an EMBL/GenBank/DDBJ whole genome shotgun (WGS) entry which is preliminary data.</text>
</comment>
<evidence type="ECO:0000313" key="3">
    <source>
        <dbReference type="Proteomes" id="UP000825890"/>
    </source>
</evidence>
<dbReference type="Proteomes" id="UP000825890">
    <property type="component" value="Unassembled WGS sequence"/>
</dbReference>
<gene>
    <name evidence="2" type="ORF">CKM354_001111200</name>
</gene>
<organism evidence="2 3">
    <name type="scientific">Cercospora kikuchii</name>
    <dbReference type="NCBI Taxonomy" id="84275"/>
    <lineage>
        <taxon>Eukaryota</taxon>
        <taxon>Fungi</taxon>
        <taxon>Dikarya</taxon>
        <taxon>Ascomycota</taxon>
        <taxon>Pezizomycotina</taxon>
        <taxon>Dothideomycetes</taxon>
        <taxon>Dothideomycetidae</taxon>
        <taxon>Mycosphaerellales</taxon>
        <taxon>Mycosphaerellaceae</taxon>
        <taxon>Cercospora</taxon>
    </lineage>
</organism>
<proteinExistence type="predicted"/>
<keyword evidence="3" id="KW-1185">Reference proteome</keyword>
<dbReference type="Pfam" id="PF07173">
    <property type="entry name" value="GRDP-like"/>
    <property type="match status" value="1"/>
</dbReference>
<dbReference type="PANTHER" id="PTHR34365:SF7">
    <property type="entry name" value="GLYCINE-RICH DOMAIN-CONTAINING PROTEIN 1"/>
    <property type="match status" value="1"/>
</dbReference>
<evidence type="ECO:0000313" key="2">
    <source>
        <dbReference type="EMBL" id="GIZ48037.1"/>
    </source>
</evidence>
<dbReference type="EMBL" id="BOLY01000007">
    <property type="protein sequence ID" value="GIZ48037.1"/>
    <property type="molecule type" value="Genomic_DNA"/>
</dbReference>
<accession>A0A9P3CUX6</accession>
<dbReference type="PANTHER" id="PTHR34365">
    <property type="entry name" value="ENOLASE (DUF1399)"/>
    <property type="match status" value="1"/>
</dbReference>
<name>A0A9P3CUX6_9PEZI</name>
<dbReference type="OrthoDB" id="2684236at2759"/>
<dbReference type="AlphaFoldDB" id="A0A9P3CUX6"/>
<protein>
    <submittedName>
        <fullName evidence="2">Uncharacterized protein</fullName>
    </submittedName>
</protein>